<feature type="domain" description="GmrSD restriction endonucleases N-terminal" evidence="1">
    <location>
        <begin position="6"/>
        <end position="124"/>
    </location>
</feature>
<evidence type="ECO:0000259" key="1">
    <source>
        <dbReference type="Pfam" id="PF03235"/>
    </source>
</evidence>
<gene>
    <name evidence="2" type="ORF">BD626DRAFT_482888</name>
</gene>
<dbReference type="STRING" id="97359.A0A550CP41"/>
<sequence>MNARDIVLDPPYQRGVVWSDAMQMQYLDAFFRGIYAPPIVLAAYKDGDEVKMRCIDGKQRLSSLRRFMDGLIYVKNAQTGDEYWYKDIGGPSADGSAKKLIPEKSRESFNKKLVVGIEYENISDADEREIFKYTHIGMPLASYTHTLDRYL</sequence>
<protein>
    <recommendedName>
        <fullName evidence="1">GmrSD restriction endonucleases N-terminal domain-containing protein</fullName>
    </recommendedName>
</protein>
<dbReference type="EMBL" id="VDMD01000003">
    <property type="protein sequence ID" value="TRM66509.1"/>
    <property type="molecule type" value="Genomic_DNA"/>
</dbReference>
<name>A0A550CP41_9AGAR</name>
<dbReference type="InterPro" id="IPR004919">
    <property type="entry name" value="GmrSD_N"/>
</dbReference>
<dbReference type="OrthoDB" id="5419821at2759"/>
<dbReference type="Proteomes" id="UP000320762">
    <property type="component" value="Unassembled WGS sequence"/>
</dbReference>
<evidence type="ECO:0000313" key="3">
    <source>
        <dbReference type="Proteomes" id="UP000320762"/>
    </source>
</evidence>
<keyword evidence="3" id="KW-1185">Reference proteome</keyword>
<dbReference type="AlphaFoldDB" id="A0A550CP41"/>
<proteinExistence type="predicted"/>
<comment type="caution">
    <text evidence="2">The sequence shown here is derived from an EMBL/GenBank/DDBJ whole genome shotgun (WGS) entry which is preliminary data.</text>
</comment>
<organism evidence="2 3">
    <name type="scientific">Schizophyllum amplum</name>
    <dbReference type="NCBI Taxonomy" id="97359"/>
    <lineage>
        <taxon>Eukaryota</taxon>
        <taxon>Fungi</taxon>
        <taxon>Dikarya</taxon>
        <taxon>Basidiomycota</taxon>
        <taxon>Agaricomycotina</taxon>
        <taxon>Agaricomycetes</taxon>
        <taxon>Agaricomycetidae</taxon>
        <taxon>Agaricales</taxon>
        <taxon>Schizophyllaceae</taxon>
        <taxon>Schizophyllum</taxon>
    </lineage>
</organism>
<reference evidence="2 3" key="1">
    <citation type="journal article" date="2019" name="New Phytol.">
        <title>Comparative genomics reveals unique wood-decay strategies and fruiting body development in the Schizophyllaceae.</title>
        <authorList>
            <person name="Almasi E."/>
            <person name="Sahu N."/>
            <person name="Krizsan K."/>
            <person name="Balint B."/>
            <person name="Kovacs G.M."/>
            <person name="Kiss B."/>
            <person name="Cseklye J."/>
            <person name="Drula E."/>
            <person name="Henrissat B."/>
            <person name="Nagy I."/>
            <person name="Chovatia M."/>
            <person name="Adam C."/>
            <person name="LaButti K."/>
            <person name="Lipzen A."/>
            <person name="Riley R."/>
            <person name="Grigoriev I.V."/>
            <person name="Nagy L.G."/>
        </authorList>
    </citation>
    <scope>NUCLEOTIDE SEQUENCE [LARGE SCALE GENOMIC DNA]</scope>
    <source>
        <strain evidence="2 3">NL-1724</strain>
    </source>
</reference>
<dbReference type="PANTHER" id="PTHR39639">
    <property type="entry name" value="CHROMOSOME 16, WHOLE GENOME SHOTGUN SEQUENCE"/>
    <property type="match status" value="1"/>
</dbReference>
<dbReference type="PANTHER" id="PTHR39639:SF1">
    <property type="entry name" value="DUF262 DOMAIN-CONTAINING PROTEIN"/>
    <property type="match status" value="1"/>
</dbReference>
<evidence type="ECO:0000313" key="2">
    <source>
        <dbReference type="EMBL" id="TRM66509.1"/>
    </source>
</evidence>
<dbReference type="Pfam" id="PF03235">
    <property type="entry name" value="GmrSD_N"/>
    <property type="match status" value="1"/>
</dbReference>
<accession>A0A550CP41</accession>